<dbReference type="PROSITE" id="PS51459">
    <property type="entry name" value="FIDO"/>
    <property type="match status" value="1"/>
</dbReference>
<dbReference type="InterPro" id="IPR006440">
    <property type="entry name" value="Doc"/>
</dbReference>
<dbReference type="Proteomes" id="UP000270697">
    <property type="component" value="Unassembled WGS sequence"/>
</dbReference>
<dbReference type="RefSeq" id="WP_093148264.1">
    <property type="nucleotide sequence ID" value="NZ_FOUP01000002.1"/>
</dbReference>
<dbReference type="PANTHER" id="PTHR39426">
    <property type="entry name" value="HOMOLOGY TO DEATH-ON-CURING PROTEIN OF PHAGE P1"/>
    <property type="match status" value="1"/>
</dbReference>
<evidence type="ECO:0000313" key="5">
    <source>
        <dbReference type="Proteomes" id="UP000270697"/>
    </source>
</evidence>
<evidence type="ECO:0000313" key="3">
    <source>
        <dbReference type="EMBL" id="SFM99158.1"/>
    </source>
</evidence>
<dbReference type="Pfam" id="PF02661">
    <property type="entry name" value="Fic"/>
    <property type="match status" value="1"/>
</dbReference>
<dbReference type="OrthoDB" id="9802752at2"/>
<dbReference type="EMBL" id="FOUP01000002">
    <property type="protein sequence ID" value="SFM99158.1"/>
    <property type="molecule type" value="Genomic_DNA"/>
</dbReference>
<evidence type="ECO:0000259" key="1">
    <source>
        <dbReference type="PROSITE" id="PS51459"/>
    </source>
</evidence>
<dbReference type="InterPro" id="IPR053737">
    <property type="entry name" value="Type_II_TA_Toxin"/>
</dbReference>
<name>A0A1I4VDB0_9PSEU</name>
<reference evidence="2 5" key="2">
    <citation type="submission" date="2018-10" db="EMBL/GenBank/DDBJ databases">
        <title>Sequencing the genomes of 1000 actinobacteria strains.</title>
        <authorList>
            <person name="Klenk H.-P."/>
        </authorList>
    </citation>
    <scope>NUCLEOTIDE SEQUENCE [LARGE SCALE GENOMIC DNA]</scope>
    <source>
        <strain evidence="2 5">DSM 45119</strain>
    </source>
</reference>
<evidence type="ECO:0000313" key="4">
    <source>
        <dbReference type="Proteomes" id="UP000199398"/>
    </source>
</evidence>
<accession>A0A1I4VDB0</accession>
<evidence type="ECO:0000313" key="2">
    <source>
        <dbReference type="EMBL" id="RKT86242.1"/>
    </source>
</evidence>
<dbReference type="InterPro" id="IPR003812">
    <property type="entry name" value="Fido"/>
</dbReference>
<protein>
    <submittedName>
        <fullName evidence="2 3">Death on curing protein</fullName>
    </submittedName>
</protein>
<keyword evidence="5" id="KW-1185">Reference proteome</keyword>
<dbReference type="EMBL" id="RBXX01000002">
    <property type="protein sequence ID" value="RKT86242.1"/>
    <property type="molecule type" value="Genomic_DNA"/>
</dbReference>
<reference evidence="3 4" key="1">
    <citation type="submission" date="2016-10" db="EMBL/GenBank/DDBJ databases">
        <authorList>
            <person name="de Groot N.N."/>
        </authorList>
    </citation>
    <scope>NUCLEOTIDE SEQUENCE [LARGE SCALE GENOMIC DNA]</scope>
    <source>
        <strain evidence="3 4">CPCC 201259</strain>
    </source>
</reference>
<feature type="domain" description="Fido" evidence="1">
    <location>
        <begin position="1"/>
        <end position="127"/>
    </location>
</feature>
<dbReference type="AlphaFoldDB" id="A0A1I4VDB0"/>
<dbReference type="Proteomes" id="UP000199398">
    <property type="component" value="Unassembled WGS sequence"/>
</dbReference>
<dbReference type="STRING" id="455193.SAMN05421805_102138"/>
<organism evidence="3 4">
    <name type="scientific">Saccharopolyspora antimicrobica</name>
    <dbReference type="NCBI Taxonomy" id="455193"/>
    <lineage>
        <taxon>Bacteria</taxon>
        <taxon>Bacillati</taxon>
        <taxon>Actinomycetota</taxon>
        <taxon>Actinomycetes</taxon>
        <taxon>Pseudonocardiales</taxon>
        <taxon>Pseudonocardiaceae</taxon>
        <taxon>Saccharopolyspora</taxon>
    </lineage>
</organism>
<proteinExistence type="predicted"/>
<gene>
    <name evidence="2" type="ORF">ATL45_4604</name>
    <name evidence="3" type="ORF">SAMN05421805_102138</name>
</gene>
<dbReference type="Gene3D" id="1.20.120.1870">
    <property type="entry name" value="Fic/DOC protein, Fido domain"/>
    <property type="match status" value="1"/>
</dbReference>
<dbReference type="GO" id="GO:0016301">
    <property type="term" value="F:kinase activity"/>
    <property type="evidence" value="ECO:0007669"/>
    <property type="project" value="InterPro"/>
</dbReference>
<sequence>MTHYLELDDLLYLISEGLRQEPKSIVRDWGALESALHRPRSTVFGVDAYPALDEKAASLMHSLARDQPLLDGNKRLAWLATRLFYAYNSRDLRAADARKADAFVREVASGEHEVGQLAESLRFWVNELK</sequence>
<dbReference type="PANTHER" id="PTHR39426:SF1">
    <property type="entry name" value="HOMOLOGY TO DEATH-ON-CURING PROTEIN OF PHAGE P1"/>
    <property type="match status" value="1"/>
</dbReference>